<evidence type="ECO:0000256" key="9">
    <source>
        <dbReference type="ARBA" id="ARBA00022786"/>
    </source>
</evidence>
<evidence type="ECO:0000256" key="11">
    <source>
        <dbReference type="ARBA" id="ARBA00022989"/>
    </source>
</evidence>
<evidence type="ECO:0000256" key="7">
    <source>
        <dbReference type="ARBA" id="ARBA00022723"/>
    </source>
</evidence>
<gene>
    <name evidence="17" type="ORF">Cni_G05015</name>
</gene>
<keyword evidence="12 15" id="KW-0472">Membrane</keyword>
<dbReference type="InterPro" id="IPR013083">
    <property type="entry name" value="Znf_RING/FYVE/PHD"/>
</dbReference>
<evidence type="ECO:0000313" key="17">
    <source>
        <dbReference type="EMBL" id="WOK96308.1"/>
    </source>
</evidence>
<comment type="subcellular location">
    <subcellularLocation>
        <location evidence="2">Membrane</location>
        <topology evidence="2">Single-pass membrane protein</topology>
    </subcellularLocation>
</comment>
<dbReference type="CDD" id="cd16461">
    <property type="entry name" value="RING-H2_EL5-like"/>
    <property type="match status" value="1"/>
</dbReference>
<comment type="pathway">
    <text evidence="3">Protein modification; protein ubiquitination.</text>
</comment>
<evidence type="ECO:0000313" key="18">
    <source>
        <dbReference type="Proteomes" id="UP001327560"/>
    </source>
</evidence>
<dbReference type="PANTHER" id="PTHR45768:SF10">
    <property type="entry name" value="RING-H2 FINGER PROTEIN ATL13-RELATED"/>
    <property type="match status" value="1"/>
</dbReference>
<evidence type="ECO:0000256" key="13">
    <source>
        <dbReference type="ARBA" id="ARBA00024209"/>
    </source>
</evidence>
<keyword evidence="8 14" id="KW-0863">Zinc-finger</keyword>
<dbReference type="Proteomes" id="UP001327560">
    <property type="component" value="Chromosome 2"/>
</dbReference>
<evidence type="ECO:0000256" key="1">
    <source>
        <dbReference type="ARBA" id="ARBA00000900"/>
    </source>
</evidence>
<dbReference type="GO" id="GO:0061630">
    <property type="term" value="F:ubiquitin protein ligase activity"/>
    <property type="evidence" value="ECO:0007669"/>
    <property type="project" value="UniProtKB-EC"/>
</dbReference>
<dbReference type="EMBL" id="CP136891">
    <property type="protein sequence ID" value="WOK96308.1"/>
    <property type="molecule type" value="Genomic_DNA"/>
</dbReference>
<comment type="catalytic activity">
    <reaction evidence="1">
        <text>S-ubiquitinyl-[E2 ubiquitin-conjugating enzyme]-L-cysteine + [acceptor protein]-L-lysine = [E2 ubiquitin-conjugating enzyme]-L-cysteine + N(6)-ubiquitinyl-[acceptor protein]-L-lysine.</text>
        <dbReference type="EC" id="2.3.2.27"/>
    </reaction>
</comment>
<keyword evidence="7" id="KW-0479">Metal-binding</keyword>
<keyword evidence="10" id="KW-0862">Zinc</keyword>
<evidence type="ECO:0000256" key="15">
    <source>
        <dbReference type="SAM" id="Phobius"/>
    </source>
</evidence>
<dbReference type="SMART" id="SM00184">
    <property type="entry name" value="RING"/>
    <property type="match status" value="1"/>
</dbReference>
<dbReference type="SUPFAM" id="SSF57850">
    <property type="entry name" value="RING/U-box"/>
    <property type="match status" value="1"/>
</dbReference>
<dbReference type="PROSITE" id="PS50089">
    <property type="entry name" value="ZF_RING_2"/>
    <property type="match status" value="1"/>
</dbReference>
<dbReference type="PANTHER" id="PTHR45768">
    <property type="entry name" value="E3 UBIQUITIN-PROTEIN LIGASE RNF13-LIKE"/>
    <property type="match status" value="1"/>
</dbReference>
<evidence type="ECO:0000256" key="4">
    <source>
        <dbReference type="ARBA" id="ARBA00012483"/>
    </source>
</evidence>
<evidence type="ECO:0000256" key="10">
    <source>
        <dbReference type="ARBA" id="ARBA00022833"/>
    </source>
</evidence>
<keyword evidence="6 15" id="KW-0812">Transmembrane</keyword>
<keyword evidence="11 15" id="KW-1133">Transmembrane helix</keyword>
<dbReference type="Pfam" id="PF13639">
    <property type="entry name" value="zf-RING_2"/>
    <property type="match status" value="1"/>
</dbReference>
<evidence type="ECO:0000256" key="6">
    <source>
        <dbReference type="ARBA" id="ARBA00022692"/>
    </source>
</evidence>
<evidence type="ECO:0000256" key="8">
    <source>
        <dbReference type="ARBA" id="ARBA00022771"/>
    </source>
</evidence>
<evidence type="ECO:0000256" key="14">
    <source>
        <dbReference type="PROSITE-ProRule" id="PRU00175"/>
    </source>
</evidence>
<reference evidence="17 18" key="1">
    <citation type="submission" date="2023-10" db="EMBL/GenBank/DDBJ databases">
        <title>Chromosome-scale genome assembly provides insights into flower coloration mechanisms of Canna indica.</title>
        <authorList>
            <person name="Li C."/>
        </authorList>
    </citation>
    <scope>NUCLEOTIDE SEQUENCE [LARGE SCALE GENOMIC DNA]</scope>
    <source>
        <tissue evidence="17">Flower</tissue>
    </source>
</reference>
<protein>
    <recommendedName>
        <fullName evidence="4">RING-type E3 ubiquitin transferase</fullName>
        <ecNumber evidence="4">2.3.2.27</ecNumber>
    </recommendedName>
</protein>
<dbReference type="GO" id="GO:0016020">
    <property type="term" value="C:membrane"/>
    <property type="evidence" value="ECO:0007669"/>
    <property type="project" value="UniProtKB-SubCell"/>
</dbReference>
<dbReference type="EC" id="2.3.2.27" evidence="4"/>
<feature type="domain" description="RING-type" evidence="16">
    <location>
        <begin position="119"/>
        <end position="161"/>
    </location>
</feature>
<evidence type="ECO:0000256" key="12">
    <source>
        <dbReference type="ARBA" id="ARBA00023136"/>
    </source>
</evidence>
<dbReference type="Gene3D" id="3.30.40.10">
    <property type="entry name" value="Zinc/RING finger domain, C3HC4 (zinc finger)"/>
    <property type="match status" value="1"/>
</dbReference>
<keyword evidence="9" id="KW-0833">Ubl conjugation pathway</keyword>
<comment type="similarity">
    <text evidence="13">Belongs to the RING-type zinc finger family. ATL subfamily.</text>
</comment>
<dbReference type="AlphaFoldDB" id="A0AAQ3Q3A8"/>
<accession>A0AAQ3Q3A8</accession>
<feature type="transmembrane region" description="Helical" evidence="15">
    <location>
        <begin position="36"/>
        <end position="57"/>
    </location>
</feature>
<evidence type="ECO:0000256" key="5">
    <source>
        <dbReference type="ARBA" id="ARBA00022679"/>
    </source>
</evidence>
<sequence>MKLPSPVPLPLAFLAEPPPPPPAPDDTFGSRITPSVLLIIVILAVIFFISGLLHLLVRYLFKSSYREPADPIVSNVTVFQGQLQQLFHLHDAGVDQSFIDTLPIFHYKSIIGVKDPFDCAVCLSEFEADDKLRLLPICSHAFHLECIDTWLLSHSTCPLCRRCLLADFSPASSCSPLVLVLESGSESSREIASVRGESTRTLNPGLRGDDDLMANDAMENRDEIAAKEEAPEAAETKVVSVKLGKFRSVDAGGNGELLDQRRCLSMGSYEYVMDDSALLRVAIRPTKKKPAALKKASRRVAMSECDCHSRREGFGGFDASFRVDNSASASLRKKESFSVSKIWLQTSRKDEPIAEEASSRAFSFRWPPLRRAGREEPEQKKNGSEVEVDVEAAGSCNDSVVSRLDETPSFPRRTLLWILGRQNRIEDHA</sequence>
<dbReference type="FunFam" id="3.30.40.10:FF:000231">
    <property type="entry name" value="RING-H2 finger protein ATL46"/>
    <property type="match status" value="1"/>
</dbReference>
<evidence type="ECO:0000256" key="3">
    <source>
        <dbReference type="ARBA" id="ARBA00004906"/>
    </source>
</evidence>
<name>A0AAQ3Q3A8_9LILI</name>
<organism evidence="17 18">
    <name type="scientific">Canna indica</name>
    <name type="common">Indian-shot</name>
    <dbReference type="NCBI Taxonomy" id="4628"/>
    <lineage>
        <taxon>Eukaryota</taxon>
        <taxon>Viridiplantae</taxon>
        <taxon>Streptophyta</taxon>
        <taxon>Embryophyta</taxon>
        <taxon>Tracheophyta</taxon>
        <taxon>Spermatophyta</taxon>
        <taxon>Magnoliopsida</taxon>
        <taxon>Liliopsida</taxon>
        <taxon>Zingiberales</taxon>
        <taxon>Cannaceae</taxon>
        <taxon>Canna</taxon>
    </lineage>
</organism>
<evidence type="ECO:0000256" key="2">
    <source>
        <dbReference type="ARBA" id="ARBA00004167"/>
    </source>
</evidence>
<dbReference type="InterPro" id="IPR001841">
    <property type="entry name" value="Znf_RING"/>
</dbReference>
<evidence type="ECO:0000259" key="16">
    <source>
        <dbReference type="PROSITE" id="PS50089"/>
    </source>
</evidence>
<dbReference type="GO" id="GO:0008270">
    <property type="term" value="F:zinc ion binding"/>
    <property type="evidence" value="ECO:0007669"/>
    <property type="project" value="UniProtKB-KW"/>
</dbReference>
<keyword evidence="18" id="KW-1185">Reference proteome</keyword>
<proteinExistence type="inferred from homology"/>
<keyword evidence="5" id="KW-0808">Transferase</keyword>